<proteinExistence type="inferred from homology"/>
<evidence type="ECO:0000313" key="8">
    <source>
        <dbReference type="EMBL" id="UYF93455.1"/>
    </source>
</evidence>
<comment type="similarity">
    <text evidence="1 5">Belongs to the glutathione peroxidase family.</text>
</comment>
<evidence type="ECO:0000313" key="7">
    <source>
        <dbReference type="EMBL" id="GES37805.1"/>
    </source>
</evidence>
<dbReference type="CDD" id="cd00340">
    <property type="entry name" value="GSH_Peroxidase"/>
    <property type="match status" value="1"/>
</dbReference>
<dbReference type="PRINTS" id="PR01011">
    <property type="entry name" value="GLUTPROXDASE"/>
</dbReference>
<dbReference type="GO" id="GO:0034599">
    <property type="term" value="P:cellular response to oxidative stress"/>
    <property type="evidence" value="ECO:0007669"/>
    <property type="project" value="TreeGrafter"/>
</dbReference>
<dbReference type="InterPro" id="IPR000889">
    <property type="entry name" value="Glutathione_peroxidase"/>
</dbReference>
<keyword evidence="3 5" id="KW-0560">Oxidoreductase</keyword>
<reference evidence="7 9" key="1">
    <citation type="journal article" date="2018" name="Biodegradation">
        <title>1,4-Dioxane degradation characteristics of Rhodococcus aetherivorans JCM 14343.</title>
        <authorList>
            <person name="Inoue D."/>
            <person name="Tsunoda T."/>
            <person name="Yamamoto N."/>
            <person name="Ike M."/>
            <person name="Sei K."/>
        </authorList>
    </citation>
    <scope>NUCLEOTIDE SEQUENCE [LARGE SCALE GENOMIC DNA]</scope>
    <source>
        <strain evidence="7 9">JCM 14343</strain>
    </source>
</reference>
<dbReference type="RefSeq" id="WP_006940357.1">
    <property type="nucleotide sequence ID" value="NZ_BAAAYP010000042.1"/>
</dbReference>
<dbReference type="Gene3D" id="3.40.30.10">
    <property type="entry name" value="Glutaredoxin"/>
    <property type="match status" value="1"/>
</dbReference>
<dbReference type="PANTHER" id="PTHR11592">
    <property type="entry name" value="GLUTATHIONE PEROXIDASE"/>
    <property type="match status" value="1"/>
</dbReference>
<dbReference type="AlphaFoldDB" id="A0A059MUR4"/>
<evidence type="ECO:0000259" key="6">
    <source>
        <dbReference type="PROSITE" id="PS51352"/>
    </source>
</evidence>
<dbReference type="InterPro" id="IPR013766">
    <property type="entry name" value="Thioredoxin_domain"/>
</dbReference>
<dbReference type="EMBL" id="CP106982">
    <property type="protein sequence ID" value="UYF93455.1"/>
    <property type="molecule type" value="Genomic_DNA"/>
</dbReference>
<evidence type="ECO:0000313" key="10">
    <source>
        <dbReference type="Proteomes" id="UP001163947"/>
    </source>
</evidence>
<keyword evidence="2 5" id="KW-0575">Peroxidase</keyword>
<dbReference type="PIRSF" id="PIRSF000303">
    <property type="entry name" value="Glutathion_perox"/>
    <property type="match status" value="1"/>
</dbReference>
<reference evidence="8" key="3">
    <citation type="submission" date="2022-09" db="EMBL/GenBank/DDBJ databases">
        <title>The genome sequence of Rhodococcus aetherivorans N1.</title>
        <authorList>
            <person name="Jiang W."/>
        </authorList>
    </citation>
    <scope>NUCLEOTIDE SEQUENCE</scope>
    <source>
        <strain evidence="8">N1</strain>
    </source>
</reference>
<accession>A0A059MUR4</accession>
<dbReference type="Pfam" id="PF00255">
    <property type="entry name" value="GSHPx"/>
    <property type="match status" value="1"/>
</dbReference>
<accession>N1MCE9</accession>
<gene>
    <name evidence="8" type="ORF">OCS65_23940</name>
    <name evidence="7" type="ORF">RAJCM14343_3064</name>
</gene>
<dbReference type="SUPFAM" id="SSF52833">
    <property type="entry name" value="Thioredoxin-like"/>
    <property type="match status" value="1"/>
</dbReference>
<dbReference type="EMBL" id="BLAH01000086">
    <property type="protein sequence ID" value="GES37805.1"/>
    <property type="molecule type" value="Genomic_DNA"/>
</dbReference>
<evidence type="ECO:0000256" key="5">
    <source>
        <dbReference type="RuleBase" id="RU000499"/>
    </source>
</evidence>
<dbReference type="PROSITE" id="PS00460">
    <property type="entry name" value="GLUTATHIONE_PEROXID_1"/>
    <property type="match status" value="1"/>
</dbReference>
<sequence>MTTSLQNIGINTLGGVPTSLAEFDGRAVLVVNVASKCGLTPQYTALEKLAVEYADRGLTVVGVPCNQFMGQEPGTAEEIRTFCSTNYGVTFPLMEKIDVNGESRHPLYTELTQHPDANGEAGDVQWNFEKFLVAPDGNVVARFRPRTEPDAPEVIAAIEAALPR</sequence>
<organism evidence="8 10">
    <name type="scientific">Rhodococcus aetherivorans</name>
    <dbReference type="NCBI Taxonomy" id="191292"/>
    <lineage>
        <taxon>Bacteria</taxon>
        <taxon>Bacillati</taxon>
        <taxon>Actinomycetota</taxon>
        <taxon>Actinomycetes</taxon>
        <taxon>Mycobacteriales</taxon>
        <taxon>Nocardiaceae</taxon>
        <taxon>Rhodococcus</taxon>
    </lineage>
</organism>
<reference evidence="7" key="2">
    <citation type="submission" date="2019-10" db="EMBL/GenBank/DDBJ databases">
        <title>Draft genome sequence of Rhodococcus aetherivorans JCM 14343.</title>
        <authorList>
            <person name="Inoue D."/>
            <person name="Nakazawa M."/>
            <person name="Yamamoto N."/>
            <person name="Sei K."/>
            <person name="Ike M."/>
        </authorList>
    </citation>
    <scope>NUCLEOTIDE SEQUENCE</scope>
    <source>
        <strain evidence="7">JCM 14343</strain>
    </source>
</reference>
<dbReference type="Proteomes" id="UP001163947">
    <property type="component" value="Chromosome"/>
</dbReference>
<feature type="active site" evidence="4">
    <location>
        <position position="37"/>
    </location>
</feature>
<evidence type="ECO:0000256" key="1">
    <source>
        <dbReference type="ARBA" id="ARBA00006926"/>
    </source>
</evidence>
<evidence type="ECO:0000256" key="2">
    <source>
        <dbReference type="ARBA" id="ARBA00022559"/>
    </source>
</evidence>
<dbReference type="PANTHER" id="PTHR11592:SF40">
    <property type="entry name" value="THIOREDOXIN_GLUTATHIONE PEROXIDASE BTUE"/>
    <property type="match status" value="1"/>
</dbReference>
<dbReference type="Proteomes" id="UP000325466">
    <property type="component" value="Unassembled WGS sequence"/>
</dbReference>
<dbReference type="FunFam" id="3.40.30.10:FF:000010">
    <property type="entry name" value="Glutathione peroxidase"/>
    <property type="match status" value="1"/>
</dbReference>
<protein>
    <recommendedName>
        <fullName evidence="5">Glutathione peroxidase</fullName>
    </recommendedName>
</protein>
<evidence type="ECO:0000313" key="9">
    <source>
        <dbReference type="Proteomes" id="UP000325466"/>
    </source>
</evidence>
<feature type="domain" description="Thioredoxin" evidence="6">
    <location>
        <begin position="1"/>
        <end position="163"/>
    </location>
</feature>
<accession>A0A0F6S7L5</accession>
<dbReference type="PROSITE" id="PS51352">
    <property type="entry name" value="THIOREDOXIN_2"/>
    <property type="match status" value="1"/>
</dbReference>
<dbReference type="PROSITE" id="PS51355">
    <property type="entry name" value="GLUTATHIONE_PEROXID_3"/>
    <property type="match status" value="1"/>
</dbReference>
<evidence type="ECO:0000256" key="4">
    <source>
        <dbReference type="PIRSR" id="PIRSR000303-1"/>
    </source>
</evidence>
<dbReference type="InterPro" id="IPR036249">
    <property type="entry name" value="Thioredoxin-like_sf"/>
</dbReference>
<name>A0A059MUR4_9NOCA</name>
<keyword evidence="9" id="KW-1185">Reference proteome</keyword>
<dbReference type="GO" id="GO:0004601">
    <property type="term" value="F:peroxidase activity"/>
    <property type="evidence" value="ECO:0007669"/>
    <property type="project" value="UniProtKB-KW"/>
</dbReference>
<dbReference type="InterPro" id="IPR029759">
    <property type="entry name" value="GPX_AS"/>
</dbReference>
<dbReference type="KEGG" id="rav:AAT18_05050"/>
<dbReference type="GeneID" id="83623536"/>
<evidence type="ECO:0000256" key="3">
    <source>
        <dbReference type="ARBA" id="ARBA00023002"/>
    </source>
</evidence>